<dbReference type="Proteomes" id="UP001320898">
    <property type="component" value="Unassembled WGS sequence"/>
</dbReference>
<gene>
    <name evidence="2" type="ORF">MUB46_13915</name>
</gene>
<dbReference type="InterPro" id="IPR029787">
    <property type="entry name" value="Nucleotide_cyclase"/>
</dbReference>
<dbReference type="InterPro" id="IPR011990">
    <property type="entry name" value="TPR-like_helical_dom_sf"/>
</dbReference>
<dbReference type="RefSeq" id="WP_261616542.1">
    <property type="nucleotide sequence ID" value="NZ_JALIDZ010000006.1"/>
</dbReference>
<evidence type="ECO:0000313" key="2">
    <source>
        <dbReference type="EMBL" id="MCT8972957.1"/>
    </source>
</evidence>
<dbReference type="GO" id="GO:0006171">
    <property type="term" value="P:cAMP biosynthetic process"/>
    <property type="evidence" value="ECO:0007669"/>
    <property type="project" value="TreeGrafter"/>
</dbReference>
<dbReference type="SUPFAM" id="SSF48452">
    <property type="entry name" value="TPR-like"/>
    <property type="match status" value="1"/>
</dbReference>
<dbReference type="PANTHER" id="PTHR43081">
    <property type="entry name" value="ADENYLATE CYCLASE, TERMINAL-DIFFERENTIATION SPECIFIC-RELATED"/>
    <property type="match status" value="1"/>
</dbReference>
<dbReference type="GO" id="GO:0004016">
    <property type="term" value="F:adenylate cyclase activity"/>
    <property type="evidence" value="ECO:0007669"/>
    <property type="project" value="UniProtKB-ARBA"/>
</dbReference>
<evidence type="ECO:0000313" key="3">
    <source>
        <dbReference type="Proteomes" id="UP001320898"/>
    </source>
</evidence>
<dbReference type="GO" id="GO:0035556">
    <property type="term" value="P:intracellular signal transduction"/>
    <property type="evidence" value="ECO:0007669"/>
    <property type="project" value="InterPro"/>
</dbReference>
<dbReference type="AlphaFoldDB" id="A0AAW5R1C1"/>
<organism evidence="2 3">
    <name type="scientific">Microbaculum marinisediminis</name>
    <dbReference type="NCBI Taxonomy" id="2931392"/>
    <lineage>
        <taxon>Bacteria</taxon>
        <taxon>Pseudomonadati</taxon>
        <taxon>Pseudomonadota</taxon>
        <taxon>Alphaproteobacteria</taxon>
        <taxon>Hyphomicrobiales</taxon>
        <taxon>Tepidamorphaceae</taxon>
        <taxon>Microbaculum</taxon>
    </lineage>
</organism>
<proteinExistence type="predicted"/>
<dbReference type="PANTHER" id="PTHR43081:SF19">
    <property type="entry name" value="PH-SENSITIVE ADENYLATE CYCLASE RV1264"/>
    <property type="match status" value="1"/>
</dbReference>
<dbReference type="EMBL" id="JALIDZ010000006">
    <property type="protein sequence ID" value="MCT8972957.1"/>
    <property type="molecule type" value="Genomic_DNA"/>
</dbReference>
<dbReference type="Gene3D" id="3.40.50.10070">
    <property type="entry name" value="TolB, N-terminal domain"/>
    <property type="match status" value="1"/>
</dbReference>
<reference evidence="2 3" key="1">
    <citation type="submission" date="2022-04" db="EMBL/GenBank/DDBJ databases">
        <authorList>
            <person name="Ye Y.-Q."/>
            <person name="Du Z.-J."/>
        </authorList>
    </citation>
    <scope>NUCLEOTIDE SEQUENCE [LARGE SCALE GENOMIC DNA]</scope>
    <source>
        <strain evidence="2 3">A6E488</strain>
    </source>
</reference>
<dbReference type="Gene3D" id="3.30.70.1230">
    <property type="entry name" value="Nucleotide cyclase"/>
    <property type="match status" value="1"/>
</dbReference>
<name>A0AAW5R1C1_9HYPH</name>
<protein>
    <submittedName>
        <fullName evidence="2">Adenylate/guanylate cyclase domain-containing protein</fullName>
    </submittedName>
</protein>
<sequence length="589" mass="64429">MSGHRKLAAILVADIVGYSRLTSVDEERSLARVRAIQSDVIDPALVVHNGRLVKRTGDGALVEFRSVVEAVRCAIEIQDAMHERNAGVADDRRIDFRMGIHLGDVIEESDGDLMGDGVNVAARLEGLAAPGAICLSEDAYRQIRSRLDVAVTDLGENNLKNIAEPVRVFALNVGASAVPELSPAEATLSAASDKPSIAVLPFSNMSGDPEQEYFVDGMVEDIITAFSRFEELFVIARNSTFVYKGRAVEIRQVGRDLGVRYVLEGSVRKAGDRVRITGQLIDAATGAHLWADKFDGRLEDVFELQDRITANVVGALEPTMRKAEIERARRKPAENMGAYDLYLQALPHIYRIQPDDNRAALDLLGRAIAMDPNYAPALAHAGWCLVQRITRAWEPYGDDDLGQAVFYARRALAVGSDDAKAVVLGGFVLVMLREDYVAGMDALLRAVRMNPGSGFVNAMAGTGLIFGDDPETGLRFVEQAMMLCPKDPSFFSYLTMTAIGRLFGGRAEEAVEYANRSLALNPEWDSTYWVLITAFTVAGRPDEAKAAARRLMAVNPATRASIYERALPMRNPEWRATVIQSLRDAGIPD</sequence>
<dbReference type="SUPFAM" id="SSF55073">
    <property type="entry name" value="Nucleotide cyclase"/>
    <property type="match status" value="1"/>
</dbReference>
<keyword evidence="3" id="KW-1185">Reference proteome</keyword>
<dbReference type="Pfam" id="PF00211">
    <property type="entry name" value="Guanylate_cyc"/>
    <property type="match status" value="1"/>
</dbReference>
<dbReference type="PROSITE" id="PS50125">
    <property type="entry name" value="GUANYLATE_CYCLASE_2"/>
    <property type="match status" value="1"/>
</dbReference>
<dbReference type="CDD" id="cd07302">
    <property type="entry name" value="CHD"/>
    <property type="match status" value="1"/>
</dbReference>
<evidence type="ECO:0000259" key="1">
    <source>
        <dbReference type="PROSITE" id="PS50125"/>
    </source>
</evidence>
<dbReference type="InterPro" id="IPR050697">
    <property type="entry name" value="Adenylyl/Guanylyl_Cyclase_3/4"/>
</dbReference>
<feature type="domain" description="Guanylate cyclase" evidence="1">
    <location>
        <begin position="9"/>
        <end position="125"/>
    </location>
</feature>
<accession>A0AAW5R1C1</accession>
<comment type="caution">
    <text evidence="2">The sequence shown here is derived from an EMBL/GenBank/DDBJ whole genome shotgun (WGS) entry which is preliminary data.</text>
</comment>
<dbReference type="Gene3D" id="1.25.40.10">
    <property type="entry name" value="Tetratricopeptide repeat domain"/>
    <property type="match status" value="1"/>
</dbReference>
<dbReference type="InterPro" id="IPR001054">
    <property type="entry name" value="A/G_cyclase"/>
</dbReference>